<evidence type="ECO:0000256" key="3">
    <source>
        <dbReference type="ARBA" id="ARBA00004902"/>
    </source>
</evidence>
<feature type="binding site" evidence="8">
    <location>
        <position position="158"/>
    </location>
    <ligand>
        <name>substrate</name>
    </ligand>
</feature>
<comment type="subunit">
    <text evidence="5 8">Homododecamer.</text>
</comment>
<comment type="function">
    <text evidence="2 8">Catalyzes a trans-dehydration via an enolate intermediate.</text>
</comment>
<feature type="binding site" evidence="8">
    <location>
        <begin position="148"/>
        <end position="149"/>
    </location>
    <ligand>
        <name>substrate</name>
    </ligand>
</feature>
<dbReference type="GO" id="GO:0008652">
    <property type="term" value="P:amino acid biosynthetic process"/>
    <property type="evidence" value="ECO:0007669"/>
    <property type="project" value="UniProtKB-KW"/>
</dbReference>
<dbReference type="GO" id="GO:0003855">
    <property type="term" value="F:3-dehydroquinate dehydratase activity"/>
    <property type="evidence" value="ECO:0007669"/>
    <property type="project" value="UniProtKB-UniRule"/>
</dbReference>
<dbReference type="PROSITE" id="PS01029">
    <property type="entry name" value="DEHYDROQUINASE_II"/>
    <property type="match status" value="1"/>
</dbReference>
<dbReference type="PANTHER" id="PTHR21272:SF3">
    <property type="entry name" value="CATABOLIC 3-DEHYDROQUINASE"/>
    <property type="match status" value="1"/>
</dbReference>
<feature type="site" description="Transition state stabilizer" evidence="8">
    <location>
        <position position="65"/>
    </location>
</feature>
<gene>
    <name evidence="8" type="primary">aroQ</name>
    <name evidence="9" type="ORF">DFR24_2202</name>
</gene>
<reference evidence="9 10" key="1">
    <citation type="submission" date="2019-03" db="EMBL/GenBank/DDBJ databases">
        <title>Genomic Encyclopedia of Type Strains, Phase IV (KMG-IV): sequencing the most valuable type-strain genomes for metagenomic binning, comparative biology and taxonomic classification.</title>
        <authorList>
            <person name="Goeker M."/>
        </authorList>
    </citation>
    <scope>NUCLEOTIDE SEQUENCE [LARGE SCALE GENOMIC DNA]</scope>
    <source>
        <strain evidence="9 10">DSM 26377</strain>
    </source>
</reference>
<keyword evidence="8" id="KW-0028">Amino-acid biosynthesis</keyword>
<dbReference type="GO" id="GO:0009423">
    <property type="term" value="P:chorismate biosynthetic process"/>
    <property type="evidence" value="ECO:0007669"/>
    <property type="project" value="UniProtKB-UniRule"/>
</dbReference>
<organism evidence="9 10">
    <name type="scientific">Panacagrimonas perspica</name>
    <dbReference type="NCBI Taxonomy" id="381431"/>
    <lineage>
        <taxon>Bacteria</taxon>
        <taxon>Pseudomonadati</taxon>
        <taxon>Pseudomonadota</taxon>
        <taxon>Gammaproteobacteria</taxon>
        <taxon>Nevskiales</taxon>
        <taxon>Nevskiaceae</taxon>
        <taxon>Panacagrimonas</taxon>
    </lineage>
</organism>
<evidence type="ECO:0000256" key="6">
    <source>
        <dbReference type="ARBA" id="ARBA00012060"/>
    </source>
</evidence>
<sequence>MVSARRRADRAPHLAANGRQTASILRQFPFPLPFGQNLGTSRTEAFHLSHLLLLNGPNLNLLGTREPEVYGATTLAEIEADMAQRAQALGHRLSSFQSNHEGALVDRVQEARGDVDFILLNPGAFTHTSVALRDALLGVAIPFIEVHLSNVYSRESFRHHSYFTDIAVGAIVGLGPIGYGLALHAADQQLTKKGK</sequence>
<dbReference type="PANTHER" id="PTHR21272">
    <property type="entry name" value="CATABOLIC 3-DEHYDROQUINASE"/>
    <property type="match status" value="1"/>
</dbReference>
<comment type="caution">
    <text evidence="9">The sequence shown here is derived from an EMBL/GenBank/DDBJ whole genome shotgun (WGS) entry which is preliminary data.</text>
</comment>
<dbReference type="NCBIfam" id="NF003804">
    <property type="entry name" value="PRK05395.1-1"/>
    <property type="match status" value="1"/>
</dbReference>
<evidence type="ECO:0000256" key="7">
    <source>
        <dbReference type="ARBA" id="ARBA00023239"/>
    </source>
</evidence>
<feature type="binding site" evidence="8">
    <location>
        <position position="121"/>
    </location>
    <ligand>
        <name>substrate</name>
    </ligand>
</feature>
<evidence type="ECO:0000256" key="1">
    <source>
        <dbReference type="ARBA" id="ARBA00001864"/>
    </source>
</evidence>
<evidence type="ECO:0000256" key="4">
    <source>
        <dbReference type="ARBA" id="ARBA00011037"/>
    </source>
</evidence>
<name>A0A4R7PFA1_9GAMM</name>
<evidence type="ECO:0000256" key="8">
    <source>
        <dbReference type="HAMAP-Rule" id="MF_00169"/>
    </source>
</evidence>
<comment type="catalytic activity">
    <reaction evidence="1 8">
        <text>3-dehydroquinate = 3-dehydroshikimate + H2O</text>
        <dbReference type="Rhea" id="RHEA:21096"/>
        <dbReference type="ChEBI" id="CHEBI:15377"/>
        <dbReference type="ChEBI" id="CHEBI:16630"/>
        <dbReference type="ChEBI" id="CHEBI:32364"/>
        <dbReference type="EC" id="4.2.1.10"/>
    </reaction>
</comment>
<dbReference type="Proteomes" id="UP000295341">
    <property type="component" value="Unassembled WGS sequence"/>
</dbReference>
<dbReference type="EMBL" id="SOBT01000008">
    <property type="protein sequence ID" value="TDU32797.1"/>
    <property type="molecule type" value="Genomic_DNA"/>
</dbReference>
<dbReference type="InterPro" id="IPR001874">
    <property type="entry name" value="DHquinase_II"/>
</dbReference>
<dbReference type="NCBIfam" id="NF003805">
    <property type="entry name" value="PRK05395.1-2"/>
    <property type="match status" value="1"/>
</dbReference>
<dbReference type="NCBIfam" id="NF003807">
    <property type="entry name" value="PRK05395.1-4"/>
    <property type="match status" value="1"/>
</dbReference>
<feature type="active site" description="Proton acceptor" evidence="8">
    <location>
        <position position="70"/>
    </location>
</feature>
<evidence type="ECO:0000313" key="9">
    <source>
        <dbReference type="EMBL" id="TDU32797.1"/>
    </source>
</evidence>
<dbReference type="Pfam" id="PF01220">
    <property type="entry name" value="DHquinase_II"/>
    <property type="match status" value="1"/>
</dbReference>
<evidence type="ECO:0000313" key="10">
    <source>
        <dbReference type="Proteomes" id="UP000295341"/>
    </source>
</evidence>
<dbReference type="HAMAP" id="MF_00169">
    <property type="entry name" value="AroQ"/>
    <property type="match status" value="1"/>
</dbReference>
<evidence type="ECO:0000256" key="5">
    <source>
        <dbReference type="ARBA" id="ARBA00011193"/>
    </source>
</evidence>
<dbReference type="UniPathway" id="UPA00053">
    <property type="reaction ID" value="UER00086"/>
</dbReference>
<comment type="pathway">
    <text evidence="3 8">Metabolic intermediate biosynthesis; chorismate biosynthesis; chorismate from D-erythrose 4-phosphate and phosphoenolpyruvate: step 3/7.</text>
</comment>
<dbReference type="EC" id="4.2.1.10" evidence="6 8"/>
<protein>
    <recommendedName>
        <fullName evidence="6 8">3-dehydroquinate dehydratase</fullName>
        <shortName evidence="8">3-dehydroquinase</shortName>
        <ecNumber evidence="6 8">4.2.1.10</ecNumber>
    </recommendedName>
    <alternativeName>
        <fullName evidence="8">Type II DHQase</fullName>
    </alternativeName>
</protein>
<comment type="similarity">
    <text evidence="4 8">Belongs to the type-II 3-dehydroquinase family.</text>
</comment>
<dbReference type="CDD" id="cd00466">
    <property type="entry name" value="DHQase_II"/>
    <property type="match status" value="1"/>
</dbReference>
<feature type="active site" description="Proton donor" evidence="8">
    <location>
        <position position="147"/>
    </location>
</feature>
<dbReference type="OrthoDB" id="9790793at2"/>
<dbReference type="InterPro" id="IPR036441">
    <property type="entry name" value="DHquinase_II_sf"/>
</dbReference>
<accession>A0A4R7PFA1</accession>
<feature type="binding site" evidence="8">
    <location>
        <position position="127"/>
    </location>
    <ligand>
        <name>substrate</name>
    </ligand>
</feature>
<dbReference type="InterPro" id="IPR018509">
    <property type="entry name" value="DHquinase_II_CS"/>
</dbReference>
<dbReference type="AlphaFoldDB" id="A0A4R7PFA1"/>
<dbReference type="SUPFAM" id="SSF52304">
    <property type="entry name" value="Type II 3-dehydroquinate dehydratase"/>
    <property type="match status" value="1"/>
</dbReference>
<keyword evidence="8" id="KW-0057">Aromatic amino acid biosynthesis</keyword>
<dbReference type="GO" id="GO:0019631">
    <property type="term" value="P:quinate catabolic process"/>
    <property type="evidence" value="ECO:0007669"/>
    <property type="project" value="TreeGrafter"/>
</dbReference>
<feature type="binding site" evidence="8">
    <location>
        <position position="134"/>
    </location>
    <ligand>
        <name>substrate</name>
    </ligand>
</feature>
<proteinExistence type="inferred from homology"/>
<keyword evidence="7 8" id="KW-0456">Lyase</keyword>
<evidence type="ECO:0000256" key="2">
    <source>
        <dbReference type="ARBA" id="ARBA00003924"/>
    </source>
</evidence>
<dbReference type="NCBIfam" id="TIGR01088">
    <property type="entry name" value="aroQ"/>
    <property type="match status" value="1"/>
</dbReference>
<dbReference type="Gene3D" id="3.40.50.9100">
    <property type="entry name" value="Dehydroquinase, class II"/>
    <property type="match status" value="1"/>
</dbReference>
<keyword evidence="10" id="KW-1185">Reference proteome</keyword>
<dbReference type="NCBIfam" id="NF003806">
    <property type="entry name" value="PRK05395.1-3"/>
    <property type="match status" value="1"/>
</dbReference>
<dbReference type="GO" id="GO:0009073">
    <property type="term" value="P:aromatic amino acid family biosynthetic process"/>
    <property type="evidence" value="ECO:0007669"/>
    <property type="project" value="UniProtKB-KW"/>
</dbReference>